<dbReference type="SUPFAM" id="SSF49842">
    <property type="entry name" value="TNF-like"/>
    <property type="match status" value="1"/>
</dbReference>
<dbReference type="GO" id="GO:0016020">
    <property type="term" value="C:membrane"/>
    <property type="evidence" value="ECO:0007669"/>
    <property type="project" value="UniProtKB-SubCell"/>
</dbReference>
<proteinExistence type="inferred from homology"/>
<dbReference type="PANTHER" id="PTHR11471">
    <property type="entry name" value="TUMOR NECROSIS FACTOR FAMILY MEMBER"/>
    <property type="match status" value="1"/>
</dbReference>
<comment type="subcellular location">
    <subcellularLocation>
        <location evidence="1">Membrane</location>
    </subcellularLocation>
</comment>
<dbReference type="GO" id="GO:0005164">
    <property type="term" value="F:tumor necrosis factor receptor binding"/>
    <property type="evidence" value="ECO:0007669"/>
    <property type="project" value="InterPro"/>
</dbReference>
<comment type="caution">
    <text evidence="6">The sequence shown here is derived from an EMBL/GenBank/DDBJ whole genome shotgun (WGS) entry which is preliminary data.</text>
</comment>
<reference evidence="6" key="1">
    <citation type="journal article" date="2023" name="Science">
        <title>Genome structures resolve the early diversification of teleost fishes.</title>
        <authorList>
            <person name="Parey E."/>
            <person name="Louis A."/>
            <person name="Montfort J."/>
            <person name="Bouchez O."/>
            <person name="Roques C."/>
            <person name="Iampietro C."/>
            <person name="Lluch J."/>
            <person name="Castinel A."/>
            <person name="Donnadieu C."/>
            <person name="Desvignes T."/>
            <person name="Floi Bucao C."/>
            <person name="Jouanno E."/>
            <person name="Wen M."/>
            <person name="Mejri S."/>
            <person name="Dirks R."/>
            <person name="Jansen H."/>
            <person name="Henkel C."/>
            <person name="Chen W.J."/>
            <person name="Zahm M."/>
            <person name="Cabau C."/>
            <person name="Klopp C."/>
            <person name="Thompson A.W."/>
            <person name="Robinson-Rechavi M."/>
            <person name="Braasch I."/>
            <person name="Lecointre G."/>
            <person name="Bobe J."/>
            <person name="Postlethwait J.H."/>
            <person name="Berthelot C."/>
            <person name="Roest Crollius H."/>
            <person name="Guiguen Y."/>
        </authorList>
    </citation>
    <scope>NUCLEOTIDE SEQUENCE</scope>
    <source>
        <strain evidence="6">NC1722</strain>
    </source>
</reference>
<name>A0AAD7S5Q7_9TELE</name>
<dbReference type="EMBL" id="JAINUG010000106">
    <property type="protein sequence ID" value="KAJ8396469.1"/>
    <property type="molecule type" value="Genomic_DNA"/>
</dbReference>
<evidence type="ECO:0000259" key="5">
    <source>
        <dbReference type="PROSITE" id="PS50049"/>
    </source>
</evidence>
<dbReference type="AlphaFoldDB" id="A0AAD7S5Q7"/>
<comment type="similarity">
    <text evidence="2">Belongs to the tumor necrosis factor family.</text>
</comment>
<evidence type="ECO:0000256" key="2">
    <source>
        <dbReference type="ARBA" id="ARBA00008670"/>
    </source>
</evidence>
<keyword evidence="4" id="KW-0472">Membrane</keyword>
<sequence>MSGVYKGLRARIQQVNPLADWIPCAAHSLNIVGMSSVDCCNEARFYESFIVDKLQAEVTLNNKRYVLVYLEFNRVVGKNLKQEFYEALDRHCPQIMEIFRVKRGLTGQLLADLLRQTKDVDDEDSYSHVPVGILCREQENVAQHPQCLHLNPSSVGMILEGKIVMDKLENLPQAMCLLFGLTYALHLNYPKCMKNTFFFIQQVLLNLEINQAQEEARVGEYPFHCLHQLVDPEYQESSSLSTGGLTSCDLWIHELRNSAHKQLLSDIRNSLYRELTASNITLSRSNKPVIHMGAEHGLRQFPNWLKKDGENNIIRTMDNLRWDNINGLAIQQGMMGYSPDGEIMVHHEGLYFVYSQVYFQLLPSVQEKHSQPFMQYIYRKTTSYQEPFLLSKAVMTKCWNAAPNLQLFSSHQGALFHLQQGDKLSLQVTDIQTVRLQEDSTFFGAFMIN</sequence>
<keyword evidence="3" id="KW-0202">Cytokine</keyword>
<feature type="domain" description="THD" evidence="5">
    <location>
        <begin position="288"/>
        <end position="448"/>
    </location>
</feature>
<dbReference type="InterPro" id="IPR006052">
    <property type="entry name" value="TNF_dom"/>
</dbReference>
<organism evidence="6 7">
    <name type="scientific">Aldrovandia affinis</name>
    <dbReference type="NCBI Taxonomy" id="143900"/>
    <lineage>
        <taxon>Eukaryota</taxon>
        <taxon>Metazoa</taxon>
        <taxon>Chordata</taxon>
        <taxon>Craniata</taxon>
        <taxon>Vertebrata</taxon>
        <taxon>Euteleostomi</taxon>
        <taxon>Actinopterygii</taxon>
        <taxon>Neopterygii</taxon>
        <taxon>Teleostei</taxon>
        <taxon>Notacanthiformes</taxon>
        <taxon>Halosauridae</taxon>
        <taxon>Aldrovandia</taxon>
    </lineage>
</organism>
<evidence type="ECO:0000256" key="4">
    <source>
        <dbReference type="ARBA" id="ARBA00023136"/>
    </source>
</evidence>
<evidence type="ECO:0000256" key="1">
    <source>
        <dbReference type="ARBA" id="ARBA00004370"/>
    </source>
</evidence>
<dbReference type="PROSITE" id="PS50049">
    <property type="entry name" value="THD_2"/>
    <property type="match status" value="1"/>
</dbReference>
<dbReference type="CDD" id="cd00184">
    <property type="entry name" value="TNF"/>
    <property type="match status" value="1"/>
</dbReference>
<dbReference type="GO" id="GO:0005615">
    <property type="term" value="C:extracellular space"/>
    <property type="evidence" value="ECO:0007669"/>
    <property type="project" value="UniProtKB-KW"/>
</dbReference>
<dbReference type="SMART" id="SM00207">
    <property type="entry name" value="TNF"/>
    <property type="match status" value="1"/>
</dbReference>
<dbReference type="Pfam" id="PF00229">
    <property type="entry name" value="TNF"/>
    <property type="match status" value="1"/>
</dbReference>
<keyword evidence="7" id="KW-1185">Reference proteome</keyword>
<dbReference type="Gene3D" id="2.60.120.40">
    <property type="match status" value="1"/>
</dbReference>
<evidence type="ECO:0000313" key="7">
    <source>
        <dbReference type="Proteomes" id="UP001221898"/>
    </source>
</evidence>
<dbReference type="PANTHER" id="PTHR11471:SF55">
    <property type="entry name" value="DEATH LIGAND 3"/>
    <property type="match status" value="1"/>
</dbReference>
<dbReference type="GO" id="GO:0005125">
    <property type="term" value="F:cytokine activity"/>
    <property type="evidence" value="ECO:0007669"/>
    <property type="project" value="UniProtKB-KW"/>
</dbReference>
<protein>
    <recommendedName>
        <fullName evidence="5">THD domain-containing protein</fullName>
    </recommendedName>
</protein>
<dbReference type="GO" id="GO:0006955">
    <property type="term" value="P:immune response"/>
    <property type="evidence" value="ECO:0007669"/>
    <property type="project" value="InterPro"/>
</dbReference>
<evidence type="ECO:0000256" key="3">
    <source>
        <dbReference type="ARBA" id="ARBA00022514"/>
    </source>
</evidence>
<gene>
    <name evidence="6" type="ORF">AAFF_G00017750</name>
</gene>
<dbReference type="Proteomes" id="UP001221898">
    <property type="component" value="Unassembled WGS sequence"/>
</dbReference>
<accession>A0AAD7S5Q7</accession>
<evidence type="ECO:0000313" key="6">
    <source>
        <dbReference type="EMBL" id="KAJ8396469.1"/>
    </source>
</evidence>
<dbReference type="InterPro" id="IPR008983">
    <property type="entry name" value="Tumour_necrosis_fac-like_dom"/>
</dbReference>